<dbReference type="GO" id="GO:0003723">
    <property type="term" value="F:RNA binding"/>
    <property type="evidence" value="ECO:0007669"/>
    <property type="project" value="InterPro"/>
</dbReference>
<dbReference type="NCBIfam" id="TIGR00050">
    <property type="entry name" value="rRNA_methyl_1"/>
    <property type="match status" value="1"/>
</dbReference>
<dbReference type="AlphaFoldDB" id="A0A8J3E406"/>
<keyword evidence="4 5" id="KW-0949">S-adenosyl-L-methionine</keyword>
<gene>
    <name evidence="5 7" type="primary">trmJ</name>
    <name evidence="7" type="ORF">GCM10011611_46500</name>
</gene>
<comment type="subunit">
    <text evidence="5">Homodimer.</text>
</comment>
<sequence length="249" mass="26721">MSAEPMVGGLAVILCEPQLGENIGAVARAMLNCGLTDLRLVNPRDGWPSEPARAAAAGADIVIDGVRLFDTTEAAIADLQHVYATTARLRDMVKPVMSPDAAADRMVAETAQGGRCGVLFGRERSGLTNDQVALADAAVTFPLNPGFTSLNLAQAVLLIGWEWRKRTAEPMPAETVPAISPPATHGDLVHLFAHLEAELDTGGFFHPPEKRGHTIRNLRNLLTRANMTEQDVKTLHGVITALVQLRRRG</sequence>
<dbReference type="Gene3D" id="1.10.8.590">
    <property type="match status" value="1"/>
</dbReference>
<comment type="catalytic activity">
    <reaction evidence="5">
        <text>uridine(32) in tRNA + S-adenosyl-L-methionine = 2'-O-methyluridine(32) in tRNA + S-adenosyl-L-homocysteine + H(+)</text>
        <dbReference type="Rhea" id="RHEA:42936"/>
        <dbReference type="Rhea" id="RHEA-COMP:10107"/>
        <dbReference type="Rhea" id="RHEA-COMP:10290"/>
        <dbReference type="ChEBI" id="CHEBI:15378"/>
        <dbReference type="ChEBI" id="CHEBI:57856"/>
        <dbReference type="ChEBI" id="CHEBI:59789"/>
        <dbReference type="ChEBI" id="CHEBI:65315"/>
        <dbReference type="ChEBI" id="CHEBI:74478"/>
        <dbReference type="EC" id="2.1.1.200"/>
    </reaction>
</comment>
<comment type="subcellular location">
    <subcellularLocation>
        <location evidence="5">Cytoplasm</location>
    </subcellularLocation>
</comment>
<evidence type="ECO:0000256" key="2">
    <source>
        <dbReference type="ARBA" id="ARBA00022603"/>
    </source>
</evidence>
<dbReference type="InterPro" id="IPR029026">
    <property type="entry name" value="tRNA_m1G_MTases_N"/>
</dbReference>
<keyword evidence="2 5" id="KW-0489">Methyltransferase</keyword>
<keyword evidence="8" id="KW-1185">Reference proteome</keyword>
<dbReference type="GO" id="GO:0002128">
    <property type="term" value="P:tRNA nucleoside ribose methylation"/>
    <property type="evidence" value="ECO:0007669"/>
    <property type="project" value="TreeGrafter"/>
</dbReference>
<dbReference type="SUPFAM" id="SSF75217">
    <property type="entry name" value="alpha/beta knot"/>
    <property type="match status" value="1"/>
</dbReference>
<comment type="similarity">
    <text evidence="1">Belongs to the class IV-like SAM-binding methyltransferase superfamily. RNA methyltransferase TrmH family.</text>
</comment>
<dbReference type="EC" id="2.1.1.200" evidence="5"/>
<dbReference type="InterPro" id="IPR001537">
    <property type="entry name" value="SpoU_MeTrfase"/>
</dbReference>
<dbReference type="Gene3D" id="3.40.1280.10">
    <property type="match status" value="1"/>
</dbReference>
<dbReference type="PIRSF" id="PIRSF004808">
    <property type="entry name" value="LasT"/>
    <property type="match status" value="1"/>
</dbReference>
<dbReference type="GO" id="GO:0160206">
    <property type="term" value="F:tRNA (cytidine(32)/uridine(32)-2'-O)-methyltransferase activity"/>
    <property type="evidence" value="ECO:0007669"/>
    <property type="project" value="UniProtKB-EC"/>
</dbReference>
<dbReference type="PANTHER" id="PTHR42786">
    <property type="entry name" value="TRNA/RRNA METHYLTRANSFERASE"/>
    <property type="match status" value="1"/>
</dbReference>
<dbReference type="RefSeq" id="WP_189050271.1">
    <property type="nucleotide sequence ID" value="NZ_BMJQ01000013.1"/>
</dbReference>
<evidence type="ECO:0000259" key="6">
    <source>
        <dbReference type="Pfam" id="PF00588"/>
    </source>
</evidence>
<dbReference type="CDD" id="cd18093">
    <property type="entry name" value="SpoU-like_TrmJ"/>
    <property type="match status" value="1"/>
</dbReference>
<dbReference type="PANTHER" id="PTHR42786:SF7">
    <property type="entry name" value="TRNA_RRNA METHYLTRANSFERASE SPOU TYPE DOMAIN-CONTAINING PROTEIN"/>
    <property type="match status" value="1"/>
</dbReference>
<dbReference type="Proteomes" id="UP000646365">
    <property type="component" value="Unassembled WGS sequence"/>
</dbReference>
<keyword evidence="5" id="KW-0963">Cytoplasm</keyword>
<dbReference type="InterPro" id="IPR004384">
    <property type="entry name" value="RNA_MeTrfase_TrmJ/LasT"/>
</dbReference>
<comment type="caution">
    <text evidence="7">The sequence shown here is derived from an EMBL/GenBank/DDBJ whole genome shotgun (WGS) entry which is preliminary data.</text>
</comment>
<dbReference type="EMBL" id="BMJQ01000013">
    <property type="protein sequence ID" value="GGF34978.1"/>
    <property type="molecule type" value="Genomic_DNA"/>
</dbReference>
<reference evidence="7" key="2">
    <citation type="submission" date="2020-09" db="EMBL/GenBank/DDBJ databases">
        <authorList>
            <person name="Sun Q."/>
            <person name="Zhou Y."/>
        </authorList>
    </citation>
    <scope>NUCLEOTIDE SEQUENCE</scope>
    <source>
        <strain evidence="7">CGMCC 1.15725</strain>
    </source>
</reference>
<feature type="domain" description="tRNA/rRNA methyltransferase SpoU type" evidence="6">
    <location>
        <begin position="10"/>
        <end position="159"/>
    </location>
</feature>
<dbReference type="InterPro" id="IPR029028">
    <property type="entry name" value="Alpha/beta_knot_MTases"/>
</dbReference>
<keyword evidence="3" id="KW-0808">Transferase</keyword>
<evidence type="ECO:0000256" key="4">
    <source>
        <dbReference type="ARBA" id="ARBA00022691"/>
    </source>
</evidence>
<evidence type="ECO:0000256" key="3">
    <source>
        <dbReference type="ARBA" id="ARBA00022679"/>
    </source>
</evidence>
<evidence type="ECO:0000256" key="5">
    <source>
        <dbReference type="RuleBase" id="RU362024"/>
    </source>
</evidence>
<dbReference type="Pfam" id="PF00588">
    <property type="entry name" value="SpoU_methylase"/>
    <property type="match status" value="1"/>
</dbReference>
<proteinExistence type="inferred from homology"/>
<keyword evidence="5" id="KW-0819">tRNA processing</keyword>
<evidence type="ECO:0000256" key="1">
    <source>
        <dbReference type="ARBA" id="ARBA00007228"/>
    </source>
</evidence>
<evidence type="ECO:0000313" key="7">
    <source>
        <dbReference type="EMBL" id="GGF34978.1"/>
    </source>
</evidence>
<comment type="catalytic activity">
    <reaction evidence="5">
        <text>cytidine(32) in tRNA + S-adenosyl-L-methionine = 2'-O-methylcytidine(32) in tRNA + S-adenosyl-L-homocysteine + H(+)</text>
        <dbReference type="Rhea" id="RHEA:42932"/>
        <dbReference type="Rhea" id="RHEA-COMP:10288"/>
        <dbReference type="Rhea" id="RHEA-COMP:10289"/>
        <dbReference type="ChEBI" id="CHEBI:15378"/>
        <dbReference type="ChEBI" id="CHEBI:57856"/>
        <dbReference type="ChEBI" id="CHEBI:59789"/>
        <dbReference type="ChEBI" id="CHEBI:74495"/>
        <dbReference type="ChEBI" id="CHEBI:82748"/>
        <dbReference type="EC" id="2.1.1.200"/>
    </reaction>
</comment>
<accession>A0A8J3E406</accession>
<organism evidence="7 8">
    <name type="scientific">Aliidongia dinghuensis</name>
    <dbReference type="NCBI Taxonomy" id="1867774"/>
    <lineage>
        <taxon>Bacteria</taxon>
        <taxon>Pseudomonadati</taxon>
        <taxon>Pseudomonadota</taxon>
        <taxon>Alphaproteobacteria</taxon>
        <taxon>Rhodospirillales</taxon>
        <taxon>Dongiaceae</taxon>
        <taxon>Aliidongia</taxon>
    </lineage>
</organism>
<comment type="function">
    <text evidence="5">Catalyzes the formation of 2'O-methylated cytidine (Cm32) or 2'O-methylated uridine (Um32) at position 32 in tRNA.</text>
</comment>
<name>A0A8J3E406_9PROT</name>
<protein>
    <recommendedName>
        <fullName evidence="5">tRNA (cytidine/uridine-2'-O-)-methyltransferase TrmJ</fullName>
        <ecNumber evidence="5">2.1.1.200</ecNumber>
    </recommendedName>
    <alternativeName>
        <fullName evidence="5">tRNA (cytidine(32)/uridine(32)-2'-O)-methyltransferase</fullName>
    </alternativeName>
    <alternativeName>
        <fullName evidence="5">tRNA Cm32/Um32 methyltransferase</fullName>
    </alternativeName>
</protein>
<reference evidence="7" key="1">
    <citation type="journal article" date="2014" name="Int. J. Syst. Evol. Microbiol.">
        <title>Complete genome sequence of Corynebacterium casei LMG S-19264T (=DSM 44701T), isolated from a smear-ripened cheese.</title>
        <authorList>
            <consortium name="US DOE Joint Genome Institute (JGI-PGF)"/>
            <person name="Walter F."/>
            <person name="Albersmeier A."/>
            <person name="Kalinowski J."/>
            <person name="Ruckert C."/>
        </authorList>
    </citation>
    <scope>NUCLEOTIDE SEQUENCE</scope>
    <source>
        <strain evidence="7">CGMCC 1.15725</strain>
    </source>
</reference>
<evidence type="ECO:0000313" key="8">
    <source>
        <dbReference type="Proteomes" id="UP000646365"/>
    </source>
</evidence>
<dbReference type="GO" id="GO:0005829">
    <property type="term" value="C:cytosol"/>
    <property type="evidence" value="ECO:0007669"/>
    <property type="project" value="TreeGrafter"/>
</dbReference>